<protein>
    <recommendedName>
        <fullName evidence="2">50S ribosomal protein L36</fullName>
    </recommendedName>
</protein>
<reference evidence="1" key="1">
    <citation type="journal article" date="2014" name="Front. Microbiol.">
        <title>High frequency of phylogenetically diverse reductive dehalogenase-homologous genes in deep subseafloor sedimentary metagenomes.</title>
        <authorList>
            <person name="Kawai M."/>
            <person name="Futagami T."/>
            <person name="Toyoda A."/>
            <person name="Takaki Y."/>
            <person name="Nishi S."/>
            <person name="Hori S."/>
            <person name="Arai W."/>
            <person name="Tsubouchi T."/>
            <person name="Morono Y."/>
            <person name="Uchiyama I."/>
            <person name="Ito T."/>
            <person name="Fujiyama A."/>
            <person name="Inagaki F."/>
            <person name="Takami H."/>
        </authorList>
    </citation>
    <scope>NUCLEOTIDE SEQUENCE</scope>
    <source>
        <strain evidence="1">Expedition CK06-06</strain>
    </source>
</reference>
<organism evidence="1">
    <name type="scientific">marine sediment metagenome</name>
    <dbReference type="NCBI Taxonomy" id="412755"/>
    <lineage>
        <taxon>unclassified sequences</taxon>
        <taxon>metagenomes</taxon>
        <taxon>ecological metagenomes</taxon>
    </lineage>
</organism>
<sequence length="46" mass="5289">MPIGFERCVKAGGKVRTMKLGGDKYRHICTIKGKRYLGHIKKKKKK</sequence>
<comment type="caution">
    <text evidence="1">The sequence shown here is derived from an EMBL/GenBank/DDBJ whole genome shotgun (WGS) entry which is preliminary data.</text>
</comment>
<dbReference type="AlphaFoldDB" id="X0ZEH6"/>
<accession>X0ZEH6</accession>
<evidence type="ECO:0008006" key="2">
    <source>
        <dbReference type="Google" id="ProtNLM"/>
    </source>
</evidence>
<evidence type="ECO:0000313" key="1">
    <source>
        <dbReference type="EMBL" id="GAG58733.1"/>
    </source>
</evidence>
<gene>
    <name evidence="1" type="ORF">S01H4_19756</name>
</gene>
<proteinExistence type="predicted"/>
<name>X0ZEH6_9ZZZZ</name>
<dbReference type="EMBL" id="BART01008832">
    <property type="protein sequence ID" value="GAG58733.1"/>
    <property type="molecule type" value="Genomic_DNA"/>
</dbReference>